<comment type="caution">
    <text evidence="2">The sequence shown here is derived from an EMBL/GenBank/DDBJ whole genome shotgun (WGS) entry which is preliminary data.</text>
</comment>
<protein>
    <submittedName>
        <fullName evidence="2">Isochorismatase family protein</fullName>
    </submittedName>
</protein>
<dbReference type="InterPro" id="IPR036380">
    <property type="entry name" value="Isochorismatase-like_sf"/>
</dbReference>
<dbReference type="RefSeq" id="WP_265618343.1">
    <property type="nucleotide sequence ID" value="NZ_JAPFRD010000011.1"/>
</dbReference>
<dbReference type="SUPFAM" id="SSF52499">
    <property type="entry name" value="Isochorismatase-like hydrolases"/>
    <property type="match status" value="1"/>
</dbReference>
<dbReference type="Gene3D" id="3.40.50.850">
    <property type="entry name" value="Isochorismatase-like"/>
    <property type="match status" value="1"/>
</dbReference>
<evidence type="ECO:0000313" key="2">
    <source>
        <dbReference type="EMBL" id="MCW8109559.1"/>
    </source>
</evidence>
<evidence type="ECO:0000313" key="3">
    <source>
        <dbReference type="Proteomes" id="UP001142810"/>
    </source>
</evidence>
<feature type="domain" description="Isochorismatase-like" evidence="1">
    <location>
        <begin position="9"/>
        <end position="156"/>
    </location>
</feature>
<proteinExistence type="predicted"/>
<evidence type="ECO:0000259" key="1">
    <source>
        <dbReference type="Pfam" id="PF00857"/>
    </source>
</evidence>
<dbReference type="Pfam" id="PF00857">
    <property type="entry name" value="Isochorismatase"/>
    <property type="match status" value="1"/>
</dbReference>
<dbReference type="EMBL" id="JAPFRD010000011">
    <property type="protein sequence ID" value="MCW8109559.1"/>
    <property type="molecule type" value="Genomic_DNA"/>
</dbReference>
<dbReference type="InterPro" id="IPR050993">
    <property type="entry name" value="Isochorismatase_domain"/>
</dbReference>
<name>A0ABT3P9W8_9ALTE</name>
<gene>
    <name evidence="2" type="ORF">OPS25_13705</name>
</gene>
<sequence length="179" mass="19671">MIKAENCGLLVVDVQGKLANLVCNSQTMLFNIRALIQCCQVLSIPVVVLEQNPDGLGATHPIILNSLLSYEPFEKSHFNGLNEQHINTHISQLNKPTWLVAGIEAHICVYQTVKGLLAKGLTVEVVADCIASRLPANVNLAIENMRLAGANITGLEMCLFEMMQSSDNVHFKEILKHIK</sequence>
<keyword evidence="3" id="KW-1185">Reference proteome</keyword>
<organism evidence="2 3">
    <name type="scientific">Alteromonas aquimaris</name>
    <dbReference type="NCBI Taxonomy" id="2998417"/>
    <lineage>
        <taxon>Bacteria</taxon>
        <taxon>Pseudomonadati</taxon>
        <taxon>Pseudomonadota</taxon>
        <taxon>Gammaproteobacteria</taxon>
        <taxon>Alteromonadales</taxon>
        <taxon>Alteromonadaceae</taxon>
        <taxon>Alteromonas/Salinimonas group</taxon>
        <taxon>Alteromonas</taxon>
    </lineage>
</organism>
<dbReference type="PANTHER" id="PTHR14119">
    <property type="entry name" value="HYDROLASE"/>
    <property type="match status" value="1"/>
</dbReference>
<reference evidence="2" key="1">
    <citation type="submission" date="2022-11" db="EMBL/GenBank/DDBJ databases">
        <title>Alteromonas sp. nov., isolated from sea water of the Qingdao.</title>
        <authorList>
            <person name="Wang Q."/>
        </authorList>
    </citation>
    <scope>NUCLEOTIDE SEQUENCE</scope>
    <source>
        <strain evidence="2">ASW11-7</strain>
    </source>
</reference>
<dbReference type="Proteomes" id="UP001142810">
    <property type="component" value="Unassembled WGS sequence"/>
</dbReference>
<accession>A0ABT3P9W8</accession>
<dbReference type="PANTHER" id="PTHR14119:SF3">
    <property type="entry name" value="ISOCHORISMATASE DOMAIN-CONTAINING PROTEIN 2"/>
    <property type="match status" value="1"/>
</dbReference>
<dbReference type="InterPro" id="IPR000868">
    <property type="entry name" value="Isochorismatase-like_dom"/>
</dbReference>